<feature type="domain" description="PDZ" evidence="4">
    <location>
        <begin position="119"/>
        <end position="212"/>
    </location>
</feature>
<reference evidence="5" key="2">
    <citation type="submission" date="2025-09" db="UniProtKB">
        <authorList>
            <consortium name="Ensembl"/>
        </authorList>
    </citation>
    <scope>IDENTIFICATION</scope>
</reference>
<dbReference type="SUPFAM" id="SSF50156">
    <property type="entry name" value="PDZ domain-like"/>
    <property type="match status" value="1"/>
</dbReference>
<dbReference type="Pfam" id="PF17820">
    <property type="entry name" value="PDZ_6"/>
    <property type="match status" value="1"/>
</dbReference>
<dbReference type="AlphaFoldDB" id="A0A8D0D6S2"/>
<keyword evidence="6" id="KW-1185">Reference proteome</keyword>
<dbReference type="GO" id="GO:0014069">
    <property type="term" value="C:postsynaptic density"/>
    <property type="evidence" value="ECO:0007669"/>
    <property type="project" value="TreeGrafter"/>
</dbReference>
<dbReference type="GO" id="GO:0035255">
    <property type="term" value="F:ionotropic glutamate receptor binding"/>
    <property type="evidence" value="ECO:0007669"/>
    <property type="project" value="TreeGrafter"/>
</dbReference>
<dbReference type="InterPro" id="IPR036034">
    <property type="entry name" value="PDZ_sf"/>
</dbReference>
<dbReference type="Ensembl" id="ENSSLUT00000038554.1">
    <property type="protein sequence ID" value="ENSSLUP00000037401.1"/>
    <property type="gene ID" value="ENSSLUG00000016679.1"/>
</dbReference>
<evidence type="ECO:0000259" key="4">
    <source>
        <dbReference type="PROSITE" id="PS50106"/>
    </source>
</evidence>
<dbReference type="PROSITE" id="PS50106">
    <property type="entry name" value="PDZ"/>
    <property type="match status" value="1"/>
</dbReference>
<evidence type="ECO:0000313" key="6">
    <source>
        <dbReference type="Proteomes" id="UP000694568"/>
    </source>
</evidence>
<evidence type="ECO:0000259" key="3">
    <source>
        <dbReference type="PROSITE" id="PS50002"/>
    </source>
</evidence>
<dbReference type="CDD" id="cd06746">
    <property type="entry name" value="PDZ_SHANK1_3-like"/>
    <property type="match status" value="1"/>
</dbReference>
<dbReference type="FunFam" id="2.30.42.10:FF:000018">
    <property type="entry name" value="SH3 and multiple ankyrin repeat domains protein 2"/>
    <property type="match status" value="1"/>
</dbReference>
<dbReference type="PANTHER" id="PTHR24135">
    <property type="entry name" value="SH3 AND MULTIPLE ANKYRIN REPEAT DOMAINS PROTEIN"/>
    <property type="match status" value="1"/>
</dbReference>
<dbReference type="InterPro" id="IPR051569">
    <property type="entry name" value="SHANK"/>
</dbReference>
<dbReference type="GO" id="GO:0043197">
    <property type="term" value="C:dendritic spine"/>
    <property type="evidence" value="ECO:0007669"/>
    <property type="project" value="TreeGrafter"/>
</dbReference>
<name>A0A8D0D6S2_SANLU</name>
<dbReference type="FunFam" id="2.30.30.40:FF:000025">
    <property type="entry name" value="SH3 and multiple ankyrin repeat domains protein 2"/>
    <property type="match status" value="1"/>
</dbReference>
<dbReference type="SMART" id="SM00326">
    <property type="entry name" value="SH3"/>
    <property type="match status" value="1"/>
</dbReference>
<evidence type="ECO:0008006" key="7">
    <source>
        <dbReference type="Google" id="ProtNLM"/>
    </source>
</evidence>
<dbReference type="PROSITE" id="PS50002">
    <property type="entry name" value="SH3"/>
    <property type="match status" value="1"/>
</dbReference>
<dbReference type="Pfam" id="PF07653">
    <property type="entry name" value="SH3_2"/>
    <property type="match status" value="1"/>
</dbReference>
<dbReference type="Gene3D" id="2.30.30.40">
    <property type="entry name" value="SH3 Domains"/>
    <property type="match status" value="1"/>
</dbReference>
<dbReference type="Proteomes" id="UP000694568">
    <property type="component" value="Unplaced"/>
</dbReference>
<dbReference type="SUPFAM" id="SSF50044">
    <property type="entry name" value="SH3-domain"/>
    <property type="match status" value="1"/>
</dbReference>
<evidence type="ECO:0000256" key="2">
    <source>
        <dbReference type="PROSITE-ProRule" id="PRU00192"/>
    </source>
</evidence>
<dbReference type="GO" id="GO:0045211">
    <property type="term" value="C:postsynaptic membrane"/>
    <property type="evidence" value="ECO:0007669"/>
    <property type="project" value="TreeGrafter"/>
</dbReference>
<protein>
    <recommendedName>
        <fullName evidence="7">SH3 and multiple ankyrin repeat domains 1</fullName>
    </recommendedName>
</protein>
<sequence>SLQVSLSLSPSVSLCSATSAGSGGGQMKRMYSAVPGRVYVATRTHSASGDRELSLNKGDKVKVLSVGEGGYWEGTAKGRTGWFPSDCVEEVAALSKDNRPGKTKLVGTSSHYGIIKKMILSTKKDNEGFGFVLRGAKAQTPIEEFTPTPAFPALQYLESVDEGGVAWRAGLRMGDFLIEVNSQNVVKVGHRQVVNMIRQGGNSLMVKVVMVARNPELEDTARKRAPQQTKRLTPPAIALRSKSMTSELEDMGKTIQGTKY</sequence>
<evidence type="ECO:0000313" key="5">
    <source>
        <dbReference type="Ensembl" id="ENSSLUP00000037401.1"/>
    </source>
</evidence>
<dbReference type="Gene3D" id="2.30.42.10">
    <property type="match status" value="1"/>
</dbReference>
<dbReference type="PANTHER" id="PTHR24135:SF3">
    <property type="entry name" value="SH3 AND MULTIPLE ANKYRIN REPEAT DOMAINS PROTEIN 1"/>
    <property type="match status" value="1"/>
</dbReference>
<dbReference type="GO" id="GO:0030160">
    <property type="term" value="F:synaptic receptor adaptor activity"/>
    <property type="evidence" value="ECO:0007669"/>
    <property type="project" value="TreeGrafter"/>
</dbReference>
<proteinExistence type="predicted"/>
<dbReference type="InterPro" id="IPR001452">
    <property type="entry name" value="SH3_domain"/>
</dbReference>
<evidence type="ECO:0000256" key="1">
    <source>
        <dbReference type="ARBA" id="ARBA00022443"/>
    </source>
</evidence>
<dbReference type="InterPro" id="IPR001478">
    <property type="entry name" value="PDZ"/>
</dbReference>
<dbReference type="InterPro" id="IPR036028">
    <property type="entry name" value="SH3-like_dom_sf"/>
</dbReference>
<keyword evidence="1 2" id="KW-0728">SH3 domain</keyword>
<dbReference type="SMART" id="SM00228">
    <property type="entry name" value="PDZ"/>
    <property type="match status" value="1"/>
</dbReference>
<organism evidence="5 6">
    <name type="scientific">Sander lucioperca</name>
    <name type="common">Pike-perch</name>
    <name type="synonym">Perca lucioperca</name>
    <dbReference type="NCBI Taxonomy" id="283035"/>
    <lineage>
        <taxon>Eukaryota</taxon>
        <taxon>Metazoa</taxon>
        <taxon>Chordata</taxon>
        <taxon>Craniata</taxon>
        <taxon>Vertebrata</taxon>
        <taxon>Euteleostomi</taxon>
        <taxon>Actinopterygii</taxon>
        <taxon>Neopterygii</taxon>
        <taxon>Teleostei</taxon>
        <taxon>Neoteleostei</taxon>
        <taxon>Acanthomorphata</taxon>
        <taxon>Eupercaria</taxon>
        <taxon>Perciformes</taxon>
        <taxon>Percoidei</taxon>
        <taxon>Percidae</taxon>
        <taxon>Luciopercinae</taxon>
        <taxon>Sander</taxon>
    </lineage>
</organism>
<feature type="domain" description="SH3" evidence="3">
    <location>
        <begin position="34"/>
        <end position="93"/>
    </location>
</feature>
<dbReference type="GeneTree" id="ENSGT00940000153561"/>
<accession>A0A8D0D6S2</accession>
<reference evidence="5" key="1">
    <citation type="submission" date="2025-08" db="UniProtKB">
        <authorList>
            <consortium name="Ensembl"/>
        </authorList>
    </citation>
    <scope>IDENTIFICATION</scope>
</reference>
<dbReference type="InterPro" id="IPR041489">
    <property type="entry name" value="PDZ_6"/>
</dbReference>